<proteinExistence type="predicted"/>
<evidence type="ECO:0000313" key="2">
    <source>
        <dbReference type="EMBL" id="CAH2291397.1"/>
    </source>
</evidence>
<keyword evidence="3" id="KW-1185">Reference proteome</keyword>
<evidence type="ECO:0000256" key="1">
    <source>
        <dbReference type="SAM" id="MobiDB-lite"/>
    </source>
</evidence>
<sequence>MNSSRLEVETVRGTNTEDGVRLGRRTCSGCEQEEAATGSRSGQEQVCKRSAERSVHNQDVGSVHNQEVSSGCEQEGREDVARSGCEIRESSGQDTRFGPHLRQ</sequence>
<feature type="compositionally biased region" description="Basic and acidic residues" evidence="1">
    <location>
        <begin position="74"/>
        <end position="91"/>
    </location>
</feature>
<feature type="compositionally biased region" description="Polar residues" evidence="1">
    <location>
        <begin position="57"/>
        <end position="72"/>
    </location>
</feature>
<evidence type="ECO:0000313" key="3">
    <source>
        <dbReference type="Proteomes" id="UP001295444"/>
    </source>
</evidence>
<protein>
    <submittedName>
        <fullName evidence="2">Uncharacterized protein</fullName>
    </submittedName>
</protein>
<organism evidence="2 3">
    <name type="scientific">Pelobates cultripes</name>
    <name type="common">Western spadefoot toad</name>
    <dbReference type="NCBI Taxonomy" id="61616"/>
    <lineage>
        <taxon>Eukaryota</taxon>
        <taxon>Metazoa</taxon>
        <taxon>Chordata</taxon>
        <taxon>Craniata</taxon>
        <taxon>Vertebrata</taxon>
        <taxon>Euteleostomi</taxon>
        <taxon>Amphibia</taxon>
        <taxon>Batrachia</taxon>
        <taxon>Anura</taxon>
        <taxon>Pelobatoidea</taxon>
        <taxon>Pelobatidae</taxon>
        <taxon>Pelobates</taxon>
    </lineage>
</organism>
<feature type="compositionally biased region" description="Basic and acidic residues" evidence="1">
    <location>
        <begin position="46"/>
        <end position="56"/>
    </location>
</feature>
<feature type="compositionally biased region" description="Basic and acidic residues" evidence="1">
    <location>
        <begin position="1"/>
        <end position="10"/>
    </location>
</feature>
<reference evidence="2" key="1">
    <citation type="submission" date="2022-03" db="EMBL/GenBank/DDBJ databases">
        <authorList>
            <person name="Alioto T."/>
            <person name="Alioto T."/>
            <person name="Gomez Garrido J."/>
        </authorList>
    </citation>
    <scope>NUCLEOTIDE SEQUENCE</scope>
</reference>
<feature type="region of interest" description="Disordered" evidence="1">
    <location>
        <begin position="1"/>
        <end position="103"/>
    </location>
</feature>
<dbReference type="Proteomes" id="UP001295444">
    <property type="component" value="Chromosome 05"/>
</dbReference>
<accession>A0AAD1S4U2</accession>
<dbReference type="AlphaFoldDB" id="A0AAD1S4U2"/>
<dbReference type="EMBL" id="OW240916">
    <property type="protein sequence ID" value="CAH2291397.1"/>
    <property type="molecule type" value="Genomic_DNA"/>
</dbReference>
<gene>
    <name evidence="2" type="ORF">PECUL_23A057833</name>
</gene>
<name>A0AAD1S4U2_PELCU</name>